<evidence type="ECO:0000256" key="3">
    <source>
        <dbReference type="PIRNR" id="PIRNR000185"/>
    </source>
</evidence>
<dbReference type="EMBL" id="BRXS01000006">
    <property type="protein sequence ID" value="GLC27196.1"/>
    <property type="molecule type" value="Genomic_DNA"/>
</dbReference>
<comment type="similarity">
    <text evidence="1 3 7">Belongs to the Glu/Leu/Phe/Val dehydrogenases family.</text>
</comment>
<evidence type="ECO:0000259" key="8">
    <source>
        <dbReference type="SMART" id="SM00839"/>
    </source>
</evidence>
<dbReference type="InterPro" id="IPR033524">
    <property type="entry name" value="Glu/Leu/Phe/Val_DH_AS"/>
</dbReference>
<feature type="binding site" evidence="5">
    <location>
        <position position="368"/>
    </location>
    <ligand>
        <name>substrate</name>
    </ligand>
</feature>
<keyword evidence="2 3" id="KW-0560">Oxidoreductase</keyword>
<dbReference type="Pfam" id="PF02812">
    <property type="entry name" value="ELFV_dehydrog_N"/>
    <property type="match status" value="1"/>
</dbReference>
<evidence type="ECO:0000256" key="1">
    <source>
        <dbReference type="ARBA" id="ARBA00006382"/>
    </source>
</evidence>
<dbReference type="GO" id="GO:0000166">
    <property type="term" value="F:nucleotide binding"/>
    <property type="evidence" value="ECO:0007669"/>
    <property type="project" value="UniProtKB-KW"/>
</dbReference>
<evidence type="ECO:0000256" key="5">
    <source>
        <dbReference type="PIRSR" id="PIRSR000185-2"/>
    </source>
</evidence>
<dbReference type="SUPFAM" id="SSF51735">
    <property type="entry name" value="NAD(P)-binding Rossmann-fold domains"/>
    <property type="match status" value="1"/>
</dbReference>
<dbReference type="Pfam" id="PF00208">
    <property type="entry name" value="ELFV_dehydrog"/>
    <property type="match status" value="1"/>
</dbReference>
<evidence type="ECO:0000256" key="4">
    <source>
        <dbReference type="PIRSR" id="PIRSR000185-1"/>
    </source>
</evidence>
<dbReference type="RefSeq" id="WP_284351643.1">
    <property type="nucleotide sequence ID" value="NZ_BRXS01000006.1"/>
</dbReference>
<evidence type="ECO:0000256" key="7">
    <source>
        <dbReference type="RuleBase" id="RU004417"/>
    </source>
</evidence>
<dbReference type="Gene3D" id="3.40.50.10860">
    <property type="entry name" value="Leucine Dehydrogenase, chain A, domain 1"/>
    <property type="match status" value="1"/>
</dbReference>
<protein>
    <recommendedName>
        <fullName evidence="3">Glutamate dehydrogenase</fullName>
    </recommendedName>
</protein>
<dbReference type="PANTHER" id="PTHR11606:SF13">
    <property type="entry name" value="GLUTAMATE DEHYDROGENASE 1, MITOCHONDRIAL"/>
    <property type="match status" value="1"/>
</dbReference>
<evidence type="ECO:0000256" key="2">
    <source>
        <dbReference type="ARBA" id="ARBA00023002"/>
    </source>
</evidence>
<dbReference type="CDD" id="cd01076">
    <property type="entry name" value="NAD_bind_1_Glu_DH"/>
    <property type="match status" value="1"/>
</dbReference>
<dbReference type="PANTHER" id="PTHR11606">
    <property type="entry name" value="GLUTAMATE DEHYDROGENASE"/>
    <property type="match status" value="1"/>
</dbReference>
<accession>A0AA37QCF9</accession>
<dbReference type="SUPFAM" id="SSF53223">
    <property type="entry name" value="Aminoacid dehydrogenase-like, N-terminal domain"/>
    <property type="match status" value="1"/>
</dbReference>
<feature type="binding site" evidence="5">
    <location>
        <position position="240"/>
    </location>
    <ligand>
        <name>NAD(+)</name>
        <dbReference type="ChEBI" id="CHEBI:57540"/>
    </ligand>
</feature>
<dbReference type="InterPro" id="IPR046346">
    <property type="entry name" value="Aminoacid_DH-like_N_sf"/>
</dbReference>
<dbReference type="PIRSF" id="PIRSF000185">
    <property type="entry name" value="Glu_DH"/>
    <property type="match status" value="1"/>
</dbReference>
<keyword evidence="5" id="KW-0520">NAD</keyword>
<sequence length="435" mass="47182">MATDLRLPTSNIVLPDKDRFLNEENPFEAMMSRFDRAAALLDLDPGIYQVLRHPEKQITVSVPVMMDNGEVRVFTGHRVLYNTSRGPAKGGIRFDMAVNLDEVTALAAWMTWKCAVVNLPFGGAKGGVVCDPLQMSVGELERLTRRYTAGIIDTLGPDSDVPAPDVNTNERVMAWIMDTYSMHVRHTVTAVVTGKPVEMGGSLGRREATGRGVMFVVREALAHLGRPMAGATVAVQGFGNVGSVAAKLLAEQGCRIVGISDRTGGFHNPEGIDVAAAIAHVQKHKSLDGFNGGDQLSNEELLELDVDVLVPAALENVITSKNAARVKARIIAEGANGPTSAGADAILEEKGIFVIPDILANAGGVTVSYFEWVQDRGGYFWSEDTVNERLRDIMTRSFQDVLALSRQHRVNMRTAAYMLSITRVATVHKLRGIYA</sequence>
<dbReference type="InterPro" id="IPR014362">
    <property type="entry name" value="Glu_DH"/>
</dbReference>
<reference evidence="9" key="1">
    <citation type="submission" date="2022-08" db="EMBL/GenBank/DDBJ databases">
        <title>Draft genome sequencing of Roseisolibacter agri AW1220.</title>
        <authorList>
            <person name="Tobiishi Y."/>
            <person name="Tonouchi A."/>
        </authorList>
    </citation>
    <scope>NUCLEOTIDE SEQUENCE</scope>
    <source>
        <strain evidence="9">AW1220</strain>
    </source>
</reference>
<comment type="caution">
    <text evidence="9">The sequence shown here is derived from an EMBL/GenBank/DDBJ whole genome shotgun (WGS) entry which is preliminary data.</text>
</comment>
<feature type="binding site" evidence="5">
    <location>
        <position position="209"/>
    </location>
    <ligand>
        <name>NAD(+)</name>
        <dbReference type="ChEBI" id="CHEBI:57540"/>
    </ligand>
</feature>
<dbReference type="GO" id="GO:0004352">
    <property type="term" value="F:glutamate dehydrogenase (NAD+) activity"/>
    <property type="evidence" value="ECO:0007669"/>
    <property type="project" value="TreeGrafter"/>
</dbReference>
<evidence type="ECO:0000256" key="6">
    <source>
        <dbReference type="PIRSR" id="PIRSR000185-3"/>
    </source>
</evidence>
<dbReference type="AlphaFoldDB" id="A0AA37QCF9"/>
<dbReference type="InterPro" id="IPR033922">
    <property type="entry name" value="NAD_bind_Glu_DH"/>
</dbReference>
<dbReference type="SMART" id="SM00839">
    <property type="entry name" value="ELFV_dehydrog"/>
    <property type="match status" value="1"/>
</dbReference>
<evidence type="ECO:0000313" key="10">
    <source>
        <dbReference type="Proteomes" id="UP001161325"/>
    </source>
</evidence>
<feature type="site" description="Important for catalysis" evidence="6">
    <location>
        <position position="165"/>
    </location>
</feature>
<dbReference type="InterPro" id="IPR006095">
    <property type="entry name" value="Glu/Leu/Phe/Val/Trp_DH"/>
</dbReference>
<dbReference type="InterPro" id="IPR006097">
    <property type="entry name" value="Glu/Leu/Phe/Val/Trp_DH_dimer"/>
</dbReference>
<keyword evidence="10" id="KW-1185">Reference proteome</keyword>
<name>A0AA37QCF9_9BACT</name>
<keyword evidence="5" id="KW-0547">Nucleotide-binding</keyword>
<dbReference type="Proteomes" id="UP001161325">
    <property type="component" value="Unassembled WGS sequence"/>
</dbReference>
<evidence type="ECO:0000313" key="9">
    <source>
        <dbReference type="EMBL" id="GLC27196.1"/>
    </source>
</evidence>
<dbReference type="GO" id="GO:0006538">
    <property type="term" value="P:L-glutamate catabolic process"/>
    <property type="evidence" value="ECO:0007669"/>
    <property type="project" value="TreeGrafter"/>
</dbReference>
<dbReference type="PRINTS" id="PR00082">
    <property type="entry name" value="GLFDHDRGNASE"/>
</dbReference>
<dbReference type="Gene3D" id="3.40.50.720">
    <property type="entry name" value="NAD(P)-binding Rossmann-like Domain"/>
    <property type="match status" value="1"/>
</dbReference>
<feature type="domain" description="Glutamate/phenylalanine/leucine/valine/L-tryptophan dehydrogenase C-terminal" evidence="8">
    <location>
        <begin position="202"/>
        <end position="432"/>
    </location>
</feature>
<dbReference type="PROSITE" id="PS00074">
    <property type="entry name" value="GLFV_DEHYDROGENASE"/>
    <property type="match status" value="1"/>
</dbReference>
<gene>
    <name evidence="9" type="primary">gdhA</name>
    <name evidence="9" type="ORF">rosag_37090</name>
</gene>
<proteinExistence type="inferred from homology"/>
<feature type="active site" description="Proton donor" evidence="4">
    <location>
        <position position="125"/>
    </location>
</feature>
<dbReference type="InterPro" id="IPR036291">
    <property type="entry name" value="NAD(P)-bd_dom_sf"/>
</dbReference>
<feature type="binding site" evidence="5">
    <location>
        <position position="113"/>
    </location>
    <ligand>
        <name>substrate</name>
    </ligand>
</feature>
<dbReference type="InterPro" id="IPR006096">
    <property type="entry name" value="Glu/Leu/Phe/Val/Trp_DH_C"/>
</dbReference>
<organism evidence="9 10">
    <name type="scientific">Roseisolibacter agri</name>
    <dbReference type="NCBI Taxonomy" id="2014610"/>
    <lineage>
        <taxon>Bacteria</taxon>
        <taxon>Pseudomonadati</taxon>
        <taxon>Gemmatimonadota</taxon>
        <taxon>Gemmatimonadia</taxon>
        <taxon>Gemmatimonadales</taxon>
        <taxon>Gemmatimonadaceae</taxon>
        <taxon>Roseisolibacter</taxon>
    </lineage>
</organism>
<feature type="binding site" evidence="5">
    <location>
        <position position="89"/>
    </location>
    <ligand>
        <name>substrate</name>
    </ligand>
</feature>
<dbReference type="FunFam" id="3.40.50.10860:FF:000003">
    <property type="entry name" value="Glutamate dehydrogenase"/>
    <property type="match status" value="1"/>
</dbReference>